<dbReference type="Gene3D" id="1.20.120.530">
    <property type="entry name" value="GntR ligand-binding domain-like"/>
    <property type="match status" value="1"/>
</dbReference>
<feature type="domain" description="HTH gntR-type" evidence="4">
    <location>
        <begin position="1"/>
        <end position="69"/>
    </location>
</feature>
<dbReference type="Proteomes" id="UP000316125">
    <property type="component" value="Chromosome"/>
</dbReference>
<dbReference type="SUPFAM" id="SSF48008">
    <property type="entry name" value="GntR ligand-binding domain-like"/>
    <property type="match status" value="1"/>
</dbReference>
<gene>
    <name evidence="5" type="ORF">FIV50_15830</name>
</gene>
<dbReference type="Pfam" id="PF07729">
    <property type="entry name" value="FCD"/>
    <property type="match status" value="1"/>
</dbReference>
<accession>A0A4Y5YTM5</accession>
<evidence type="ECO:0000259" key="4">
    <source>
        <dbReference type="PROSITE" id="PS50949"/>
    </source>
</evidence>
<dbReference type="CDD" id="cd07377">
    <property type="entry name" value="WHTH_GntR"/>
    <property type="match status" value="1"/>
</dbReference>
<evidence type="ECO:0000256" key="2">
    <source>
        <dbReference type="ARBA" id="ARBA00023125"/>
    </source>
</evidence>
<dbReference type="InterPro" id="IPR000524">
    <property type="entry name" value="Tscrpt_reg_HTH_GntR"/>
</dbReference>
<reference evidence="5 6" key="1">
    <citation type="submission" date="2019-06" db="EMBL/GenBank/DDBJ databases">
        <title>Complete genome of Microbacterium foliorum M2.</title>
        <authorList>
            <person name="Cao G."/>
        </authorList>
    </citation>
    <scope>NUCLEOTIDE SEQUENCE [LARGE SCALE GENOMIC DNA]</scope>
    <source>
        <strain evidence="5 6">M2</strain>
    </source>
</reference>
<dbReference type="AlphaFoldDB" id="A0A4Y5YTM5"/>
<dbReference type="PRINTS" id="PR00035">
    <property type="entry name" value="HTHGNTR"/>
</dbReference>
<dbReference type="SMART" id="SM00895">
    <property type="entry name" value="FCD"/>
    <property type="match status" value="1"/>
</dbReference>
<proteinExistence type="predicted"/>
<dbReference type="InterPro" id="IPR008920">
    <property type="entry name" value="TF_FadR/GntR_C"/>
</dbReference>
<keyword evidence="1" id="KW-0805">Transcription regulation</keyword>
<dbReference type="InterPro" id="IPR011711">
    <property type="entry name" value="GntR_C"/>
</dbReference>
<evidence type="ECO:0000313" key="5">
    <source>
        <dbReference type="EMBL" id="QDE36127.1"/>
    </source>
</evidence>
<dbReference type="OrthoDB" id="7989071at2"/>
<sequence>MSALDTALHGLRALIADGALRPGDRLPSEGELCETLGVSRGSLREAIRMLAALGVLETRHGSGSYVSELRAADLIGSLSLTVGLLPMEGVLELTELRRVLEPHAAALAAARIDAATIEELSGVLDEIEASDDFEDHSRLDHAFHMTISEVAGNDALTSLIDVLRSRSRAYRIPDAGDAAELKLHSDAGHRAILRGLAAADPVAASTAASAHVAQTEYWVRRYTETDIVAEAPAVEPD</sequence>
<dbReference type="Gene3D" id="1.10.10.10">
    <property type="entry name" value="Winged helix-like DNA-binding domain superfamily/Winged helix DNA-binding domain"/>
    <property type="match status" value="1"/>
</dbReference>
<dbReference type="SUPFAM" id="SSF46785">
    <property type="entry name" value="Winged helix' DNA-binding domain"/>
    <property type="match status" value="1"/>
</dbReference>
<keyword evidence="3" id="KW-0804">Transcription</keyword>
<name>A0A4Y5YTM5_9MICO</name>
<dbReference type="SMART" id="SM00345">
    <property type="entry name" value="HTH_GNTR"/>
    <property type="match status" value="1"/>
</dbReference>
<dbReference type="PROSITE" id="PS50949">
    <property type="entry name" value="HTH_GNTR"/>
    <property type="match status" value="1"/>
</dbReference>
<organism evidence="5 6">
    <name type="scientific">Microbacterium foliorum</name>
    <dbReference type="NCBI Taxonomy" id="104336"/>
    <lineage>
        <taxon>Bacteria</taxon>
        <taxon>Bacillati</taxon>
        <taxon>Actinomycetota</taxon>
        <taxon>Actinomycetes</taxon>
        <taxon>Micrococcales</taxon>
        <taxon>Microbacteriaceae</taxon>
        <taxon>Microbacterium</taxon>
    </lineage>
</organism>
<evidence type="ECO:0000256" key="3">
    <source>
        <dbReference type="ARBA" id="ARBA00023163"/>
    </source>
</evidence>
<dbReference type="InterPro" id="IPR036388">
    <property type="entry name" value="WH-like_DNA-bd_sf"/>
</dbReference>
<dbReference type="EMBL" id="CP041040">
    <property type="protein sequence ID" value="QDE36127.1"/>
    <property type="molecule type" value="Genomic_DNA"/>
</dbReference>
<evidence type="ECO:0000256" key="1">
    <source>
        <dbReference type="ARBA" id="ARBA00023015"/>
    </source>
</evidence>
<keyword evidence="2" id="KW-0238">DNA-binding</keyword>
<dbReference type="InterPro" id="IPR036390">
    <property type="entry name" value="WH_DNA-bd_sf"/>
</dbReference>
<dbReference type="PANTHER" id="PTHR43537">
    <property type="entry name" value="TRANSCRIPTIONAL REGULATOR, GNTR FAMILY"/>
    <property type="match status" value="1"/>
</dbReference>
<dbReference type="GO" id="GO:0003700">
    <property type="term" value="F:DNA-binding transcription factor activity"/>
    <property type="evidence" value="ECO:0007669"/>
    <property type="project" value="InterPro"/>
</dbReference>
<protein>
    <submittedName>
        <fullName evidence="5">FadR family transcriptional regulator</fullName>
    </submittedName>
</protein>
<dbReference type="RefSeq" id="WP_140038259.1">
    <property type="nucleotide sequence ID" value="NZ_CP041040.1"/>
</dbReference>
<dbReference type="PANTHER" id="PTHR43537:SF5">
    <property type="entry name" value="UXU OPERON TRANSCRIPTIONAL REGULATOR"/>
    <property type="match status" value="1"/>
</dbReference>
<dbReference type="Pfam" id="PF00392">
    <property type="entry name" value="GntR"/>
    <property type="match status" value="1"/>
</dbReference>
<dbReference type="GO" id="GO:0003677">
    <property type="term" value="F:DNA binding"/>
    <property type="evidence" value="ECO:0007669"/>
    <property type="project" value="UniProtKB-KW"/>
</dbReference>
<evidence type="ECO:0000313" key="6">
    <source>
        <dbReference type="Proteomes" id="UP000316125"/>
    </source>
</evidence>